<comment type="caution">
    <text evidence="1">The sequence shown here is derived from an EMBL/GenBank/DDBJ whole genome shotgun (WGS) entry which is preliminary data.</text>
</comment>
<dbReference type="AlphaFoldDB" id="A0AAV8YQD3"/>
<protein>
    <submittedName>
        <fullName evidence="1">Uncharacterized protein</fullName>
    </submittedName>
</protein>
<sequence length="265" mass="31691">MEKNILLQIMEHLPAVTKSDSKEQRNMTQYVFSEIFSYNKRFPTEKIVISKNENLLKSLREILEGNTFDYEFRVRIKEEVCKLHRNDFENEVLKYYFEKILPNSFEDWVPLWYLKHDPLVIVENLENVMKARPTATFKIWSRIRSYSHLDLDNMVKGYCLNQLNRKENMNEIKFIRPLSFLCSAEEYIEIMKESNLIPTSSKLIVENNEVLDIYNLQKAFATNFKNIEDISKNLDVLIYKFCKGHHLFIVRRHQISMSSIVRTTQ</sequence>
<accession>A0AAV8YQD3</accession>
<dbReference type="Proteomes" id="UP001162162">
    <property type="component" value="Unassembled WGS sequence"/>
</dbReference>
<proteinExistence type="predicted"/>
<organism evidence="1 2">
    <name type="scientific">Aromia moschata</name>
    <dbReference type="NCBI Taxonomy" id="1265417"/>
    <lineage>
        <taxon>Eukaryota</taxon>
        <taxon>Metazoa</taxon>
        <taxon>Ecdysozoa</taxon>
        <taxon>Arthropoda</taxon>
        <taxon>Hexapoda</taxon>
        <taxon>Insecta</taxon>
        <taxon>Pterygota</taxon>
        <taxon>Neoptera</taxon>
        <taxon>Endopterygota</taxon>
        <taxon>Coleoptera</taxon>
        <taxon>Polyphaga</taxon>
        <taxon>Cucujiformia</taxon>
        <taxon>Chrysomeloidea</taxon>
        <taxon>Cerambycidae</taxon>
        <taxon>Cerambycinae</taxon>
        <taxon>Callichromatini</taxon>
        <taxon>Aromia</taxon>
    </lineage>
</organism>
<keyword evidence="2" id="KW-1185">Reference proteome</keyword>
<evidence type="ECO:0000313" key="1">
    <source>
        <dbReference type="EMBL" id="KAJ8952806.1"/>
    </source>
</evidence>
<reference evidence="1" key="1">
    <citation type="journal article" date="2023" name="Insect Mol. Biol.">
        <title>Genome sequencing provides insights into the evolution of gene families encoding plant cell wall-degrading enzymes in longhorned beetles.</title>
        <authorList>
            <person name="Shin N.R."/>
            <person name="Okamura Y."/>
            <person name="Kirsch R."/>
            <person name="Pauchet Y."/>
        </authorList>
    </citation>
    <scope>NUCLEOTIDE SEQUENCE</scope>
    <source>
        <strain evidence="1">AMC_N1</strain>
    </source>
</reference>
<name>A0AAV8YQD3_9CUCU</name>
<gene>
    <name evidence="1" type="ORF">NQ318_008123</name>
</gene>
<evidence type="ECO:0000313" key="2">
    <source>
        <dbReference type="Proteomes" id="UP001162162"/>
    </source>
</evidence>
<dbReference type="EMBL" id="JAPWTK010000064">
    <property type="protein sequence ID" value="KAJ8952806.1"/>
    <property type="molecule type" value="Genomic_DNA"/>
</dbReference>